<evidence type="ECO:0000256" key="1">
    <source>
        <dbReference type="ARBA" id="ARBA00022630"/>
    </source>
</evidence>
<keyword evidence="2" id="KW-0274">FAD</keyword>
<dbReference type="InterPro" id="IPR036318">
    <property type="entry name" value="FAD-bd_PCMH-like_sf"/>
</dbReference>
<name>A0A7L5BXN6_9RHOB</name>
<organism evidence="4 5">
    <name type="scientific">Pikeienuella piscinae</name>
    <dbReference type="NCBI Taxonomy" id="2748098"/>
    <lineage>
        <taxon>Bacteria</taxon>
        <taxon>Pseudomonadati</taxon>
        <taxon>Pseudomonadota</taxon>
        <taxon>Alphaproteobacteria</taxon>
        <taxon>Rhodobacterales</taxon>
        <taxon>Paracoccaceae</taxon>
        <taxon>Pikeienuella</taxon>
    </lineage>
</organism>
<reference evidence="4 5" key="1">
    <citation type="submission" date="2020-02" db="EMBL/GenBank/DDBJ databases">
        <title>complete genome sequence of Rhodobacteraceae bacterium.</title>
        <authorList>
            <person name="Park J."/>
            <person name="Kim Y.-S."/>
            <person name="Kim K.-H."/>
        </authorList>
    </citation>
    <scope>NUCLEOTIDE SEQUENCE [LARGE SCALE GENOMIC DNA]</scope>
    <source>
        <strain evidence="4 5">RR4-56</strain>
    </source>
</reference>
<dbReference type="EMBL" id="CP049056">
    <property type="protein sequence ID" value="QIE54654.1"/>
    <property type="molecule type" value="Genomic_DNA"/>
</dbReference>
<dbReference type="PROSITE" id="PS51387">
    <property type="entry name" value="FAD_PCMH"/>
    <property type="match status" value="1"/>
</dbReference>
<evidence type="ECO:0000256" key="2">
    <source>
        <dbReference type="ARBA" id="ARBA00022827"/>
    </source>
</evidence>
<dbReference type="SUPFAM" id="SSF56176">
    <property type="entry name" value="FAD-binding/transporter-associated domain-like"/>
    <property type="match status" value="1"/>
</dbReference>
<evidence type="ECO:0000313" key="4">
    <source>
        <dbReference type="EMBL" id="QIE54654.1"/>
    </source>
</evidence>
<dbReference type="Gene3D" id="3.30.43.10">
    <property type="entry name" value="Uridine Diphospho-n-acetylenolpyruvylglucosamine Reductase, domain 2"/>
    <property type="match status" value="1"/>
</dbReference>
<feature type="domain" description="FAD-binding PCMH-type" evidence="3">
    <location>
        <begin position="11"/>
        <end position="191"/>
    </location>
</feature>
<protein>
    <submittedName>
        <fullName evidence="4">FAD-binding protein</fullName>
    </submittedName>
</protein>
<dbReference type="AlphaFoldDB" id="A0A7L5BXN6"/>
<proteinExistence type="predicted"/>
<dbReference type="Gene3D" id="3.30.465.10">
    <property type="match status" value="1"/>
</dbReference>
<dbReference type="Proteomes" id="UP000503336">
    <property type="component" value="Chromosome"/>
</dbReference>
<evidence type="ECO:0000259" key="3">
    <source>
        <dbReference type="PROSITE" id="PS51387"/>
    </source>
</evidence>
<evidence type="ECO:0000313" key="5">
    <source>
        <dbReference type="Proteomes" id="UP000503336"/>
    </source>
</evidence>
<dbReference type="PANTHER" id="PTHR43762:SF1">
    <property type="entry name" value="D-ARABINONO-1,4-LACTONE OXIDASE"/>
    <property type="match status" value="1"/>
</dbReference>
<dbReference type="Pfam" id="PF01565">
    <property type="entry name" value="FAD_binding_4"/>
    <property type="match status" value="1"/>
</dbReference>
<dbReference type="PANTHER" id="PTHR43762">
    <property type="entry name" value="L-GULONOLACTONE OXIDASE"/>
    <property type="match status" value="1"/>
</dbReference>
<dbReference type="InterPro" id="IPR016166">
    <property type="entry name" value="FAD-bd_PCMH"/>
</dbReference>
<dbReference type="GO" id="GO:0016899">
    <property type="term" value="F:oxidoreductase activity, acting on the CH-OH group of donors, oxygen as acceptor"/>
    <property type="evidence" value="ECO:0007669"/>
    <property type="project" value="InterPro"/>
</dbReference>
<keyword evidence="1" id="KW-0285">Flavoprotein</keyword>
<dbReference type="GO" id="GO:0071949">
    <property type="term" value="F:FAD binding"/>
    <property type="evidence" value="ECO:0007669"/>
    <property type="project" value="InterPro"/>
</dbReference>
<accession>A0A7L5BXN6</accession>
<dbReference type="InterPro" id="IPR006094">
    <property type="entry name" value="Oxid_FAD_bind_N"/>
</dbReference>
<dbReference type="InterPro" id="IPR010031">
    <property type="entry name" value="FAD_lactone_oxidase-like"/>
</dbReference>
<sequence>MPRRIQNWKRAITYTANSLERVTSVAEIQAIVKDTGRYPSPVRAKGSHHSTTRCVVAEGGTVIDMTGMNAILKIDRQNRTITMQAGVLLVDAAKALEKEGLQFYVNIELGNLTVGAGACSGTKDASYFDGEEGGWEYGQVHSYCVGLKAVGRDGEIVEATEKDVPELMTAMRASMGMLGLIFEVTYRVKPIKAMAVRHAVYPVHEFARDLEGLIANEQSIMLYLFPFLDKVVVEIRYDMPGPPEPGSWVWKIRNYTWKTLWPGTAHLLGLILPRIIRFAVIDVLNRLTVLIIGSVLKDRNSSPADQIIRYSETAGFASYTFSIWAFPRESYAETILKYFAFCKQYYKDNHYRCDMLNVGYHIAEDRSSLFSYTRRGPALTLDPVATGLPGWEGFLYAYNDFCSRNDGRPLFNQTGSLSPLQARKAFGPEIDAFLVHRRRMDPDDRFYTPHFRALFESV</sequence>
<dbReference type="InterPro" id="IPR016167">
    <property type="entry name" value="FAD-bd_PCMH_sub1"/>
</dbReference>
<dbReference type="InterPro" id="IPR016169">
    <property type="entry name" value="FAD-bd_PCMH_sub2"/>
</dbReference>
<keyword evidence="5" id="KW-1185">Reference proteome</keyword>
<dbReference type="KEGG" id="hdh:G5B40_03875"/>
<gene>
    <name evidence="4" type="ORF">G5B40_03875</name>
</gene>
<dbReference type="RefSeq" id="WP_165095251.1">
    <property type="nucleotide sequence ID" value="NZ_CP049056.1"/>
</dbReference>